<keyword evidence="2" id="KW-1185">Reference proteome</keyword>
<name>A0AA39WBT6_9PEZI</name>
<dbReference type="PANTHER" id="PTHR40619">
    <property type="entry name" value="FUNGAL STAND N-TERMINAL GOODBYE DOMAIN-CONTAINING PROTEIN"/>
    <property type="match status" value="1"/>
</dbReference>
<dbReference type="Proteomes" id="UP001174934">
    <property type="component" value="Unassembled WGS sequence"/>
</dbReference>
<dbReference type="EMBL" id="JAULSR010000010">
    <property type="protein sequence ID" value="KAK0610645.1"/>
    <property type="molecule type" value="Genomic_DNA"/>
</dbReference>
<reference evidence="1" key="1">
    <citation type="submission" date="2023-06" db="EMBL/GenBank/DDBJ databases">
        <title>Genome-scale phylogeny and comparative genomics of the fungal order Sordariales.</title>
        <authorList>
            <consortium name="Lawrence Berkeley National Laboratory"/>
            <person name="Hensen N."/>
            <person name="Bonometti L."/>
            <person name="Westerberg I."/>
            <person name="Brannstrom I.O."/>
            <person name="Guillou S."/>
            <person name="Cros-Aarteil S."/>
            <person name="Calhoun S."/>
            <person name="Haridas S."/>
            <person name="Kuo A."/>
            <person name="Mondo S."/>
            <person name="Pangilinan J."/>
            <person name="Riley R."/>
            <person name="LaButti K."/>
            <person name="Andreopoulos B."/>
            <person name="Lipzen A."/>
            <person name="Chen C."/>
            <person name="Yanf M."/>
            <person name="Daum C."/>
            <person name="Ng V."/>
            <person name="Clum A."/>
            <person name="Steindorff A."/>
            <person name="Ohm R."/>
            <person name="Martin F."/>
            <person name="Silar P."/>
            <person name="Natvig D."/>
            <person name="Lalanne C."/>
            <person name="Gautier V."/>
            <person name="Ament-velasquez S.L."/>
            <person name="Kruys A."/>
            <person name="Hutchinson M.I."/>
            <person name="Powell A.J."/>
            <person name="Barry K."/>
            <person name="Miller A.N."/>
            <person name="Grigoriev I.V."/>
            <person name="Debuchy R."/>
            <person name="Gladieux P."/>
            <person name="Thoren M.H."/>
            <person name="Johannesson H."/>
        </authorList>
    </citation>
    <scope>NUCLEOTIDE SEQUENCE</scope>
    <source>
        <strain evidence="1">SMH3391-2</strain>
    </source>
</reference>
<evidence type="ECO:0000313" key="2">
    <source>
        <dbReference type="Proteomes" id="UP001174934"/>
    </source>
</evidence>
<organism evidence="1 2">
    <name type="scientific">Bombardia bombarda</name>
    <dbReference type="NCBI Taxonomy" id="252184"/>
    <lineage>
        <taxon>Eukaryota</taxon>
        <taxon>Fungi</taxon>
        <taxon>Dikarya</taxon>
        <taxon>Ascomycota</taxon>
        <taxon>Pezizomycotina</taxon>
        <taxon>Sordariomycetes</taxon>
        <taxon>Sordariomycetidae</taxon>
        <taxon>Sordariales</taxon>
        <taxon>Lasiosphaeriaceae</taxon>
        <taxon>Bombardia</taxon>
    </lineage>
</organism>
<dbReference type="PANTHER" id="PTHR40619:SF3">
    <property type="entry name" value="FUNGAL STAND N-TERMINAL GOODBYE DOMAIN-CONTAINING PROTEIN"/>
    <property type="match status" value="1"/>
</dbReference>
<dbReference type="AlphaFoldDB" id="A0AA39WBT6"/>
<comment type="caution">
    <text evidence="1">The sequence shown here is derived from an EMBL/GenBank/DDBJ whole genome shotgun (WGS) entry which is preliminary data.</text>
</comment>
<proteinExistence type="predicted"/>
<protein>
    <submittedName>
        <fullName evidence="1">Uncharacterized protein</fullName>
    </submittedName>
</protein>
<accession>A0AA39WBT6</accession>
<gene>
    <name evidence="1" type="ORF">B0T17DRAFT_512132</name>
</gene>
<evidence type="ECO:0000313" key="1">
    <source>
        <dbReference type="EMBL" id="KAK0610645.1"/>
    </source>
</evidence>
<sequence>MRLCAERRASRPNHGAVLSGRAHLGCVVVFCQCATEVNTRGLGALFGSGAFQATSDTRKMVTNTLDAKDLYELFSDIETSLALYAGREKVRGRHWLLSVKSGTDENTLKGAILPNCHGYCHQLPHYPQQQQASWHLPTLPTGSCFQQHPSSFLQAPVIHLFQYIPQTSLGNHVNSAMLLNLMKISPYLDLTADMEAIKEHILQIPQRQQNRSDQILQTSQFSNWISANASTRLLIEGDFPVYRASEIQHTTALSLLCALLMQSIRTKNNQNSDIKYIPLAFFCGRHVVPAAAAADDDDSNTTGNSHGLVGGVAMMRSFIAQFLLQRPFGPVFWDAARTGIDLAGVERGNVRQLCRLFTWLVRLQLLANVEQQTLVCMVDGVGHYETDDLEPDMLEVLGTLVGIVRRQRNGAPNLRGNMNLRVLVTNATPTDGVGREAVW</sequence>